<name>A0A9K3LGP5_9STRA</name>
<dbReference type="InterPro" id="IPR005114">
    <property type="entry name" value="Helicase_assoc"/>
</dbReference>
<accession>A0A9K3LGP5</accession>
<evidence type="ECO:0000313" key="5">
    <source>
        <dbReference type="Proteomes" id="UP000693970"/>
    </source>
</evidence>
<dbReference type="PANTHER" id="PTHR33418:SF1">
    <property type="entry name" value="HELICASE-ASSOCIATED DOMAIN-CONTAINING PROTEIN"/>
    <property type="match status" value="1"/>
</dbReference>
<dbReference type="GO" id="GO:0004386">
    <property type="term" value="F:helicase activity"/>
    <property type="evidence" value="ECO:0007669"/>
    <property type="project" value="UniProtKB-KW"/>
</dbReference>
<feature type="domain" description="Helicase-associated" evidence="3">
    <location>
        <begin position="485"/>
        <end position="551"/>
    </location>
</feature>
<keyword evidence="4" id="KW-0547">Nucleotide-binding</keyword>
<keyword evidence="4" id="KW-0067">ATP-binding</keyword>
<feature type="region of interest" description="Disordered" evidence="2">
    <location>
        <begin position="1"/>
        <end position="147"/>
    </location>
</feature>
<keyword evidence="4" id="KW-0378">Hydrolase</keyword>
<dbReference type="PANTHER" id="PTHR33418">
    <property type="entry name" value="HELICASE-ASSOCIATED"/>
    <property type="match status" value="1"/>
</dbReference>
<organism evidence="4 5">
    <name type="scientific">Nitzschia inconspicua</name>
    <dbReference type="NCBI Taxonomy" id="303405"/>
    <lineage>
        <taxon>Eukaryota</taxon>
        <taxon>Sar</taxon>
        <taxon>Stramenopiles</taxon>
        <taxon>Ochrophyta</taxon>
        <taxon>Bacillariophyta</taxon>
        <taxon>Bacillariophyceae</taxon>
        <taxon>Bacillariophycidae</taxon>
        <taxon>Bacillariales</taxon>
        <taxon>Bacillariaceae</taxon>
        <taxon>Nitzschia</taxon>
    </lineage>
</organism>
<evidence type="ECO:0000313" key="4">
    <source>
        <dbReference type="EMBL" id="KAG7362045.1"/>
    </source>
</evidence>
<feature type="coiled-coil region" evidence="1">
    <location>
        <begin position="248"/>
        <end position="275"/>
    </location>
</feature>
<protein>
    <submittedName>
        <fullName evidence="4">Helicase domain protein</fullName>
    </submittedName>
</protein>
<feature type="compositionally biased region" description="Basic and acidic residues" evidence="2">
    <location>
        <begin position="10"/>
        <end position="27"/>
    </location>
</feature>
<dbReference type="AlphaFoldDB" id="A0A9K3LGP5"/>
<feature type="compositionally biased region" description="Low complexity" evidence="2">
    <location>
        <begin position="53"/>
        <end position="66"/>
    </location>
</feature>
<keyword evidence="4" id="KW-0347">Helicase</keyword>
<sequence length="633" mass="69981">MAPLPPAGIHRPEHDPAAPADSEKKAGGDPLSFLASITERVLGTNKKEPSVVRATAAAAAEPTRAPNNTLKKEQGPAAVAEKPKASKPKPTPSATANSNKAKKNKGTDKAKKPSAQKKRKREKEEEDEDRKVSHRSLQEERDRPPVSQVVINKADNGMDDSHSVLQPPETVASYPLDDYREQYLAAQAALAGQWSQQQGQAAATTATIQSQLRQQLLMEERMMMMMRMENTSMNQTPENFFRRQYAAFEQEELELAALRRRREQLLLNMNSREELLLRNSMAGNNLAHQATFGLAAGLNNNSSNNVDYSAFTGGPSPPGASAFSTLDNPLGAVPFGQHAFNGTGNMTSTAAATASMVYPHSILTSSSMSNSPLLRALSAHNALSTFQQASMLPGASDPLPGSLAASTDPAMTVSAAAMGAACATADPTSSGDVAAKRLAPARGVFNKNIKSNDDVIDSLARARARFYKNDTKKSGQQRFRGYQCEQWTQKFQDLLEFKAENGNCQVPHCYKKNIGLARWVKRQRYQYKLMIDGKQSTMTEERVKLLQDVGFVWDSHSSTWEERLNELREYARIHGDCNVPSSYAENPKLATWIKCQRRQYKLLQEGRTSNMTLERMTELQRVGFCWRVQDERR</sequence>
<dbReference type="Pfam" id="PF03457">
    <property type="entry name" value="HA"/>
    <property type="match status" value="2"/>
</dbReference>
<dbReference type="OrthoDB" id="498381at2759"/>
<dbReference type="Proteomes" id="UP000693970">
    <property type="component" value="Unassembled WGS sequence"/>
</dbReference>
<dbReference type="EMBL" id="JAGRRH010000012">
    <property type="protein sequence ID" value="KAG7362045.1"/>
    <property type="molecule type" value="Genomic_DNA"/>
</dbReference>
<evidence type="ECO:0000256" key="2">
    <source>
        <dbReference type="SAM" id="MobiDB-lite"/>
    </source>
</evidence>
<keyword evidence="1" id="KW-0175">Coiled coil</keyword>
<evidence type="ECO:0000259" key="3">
    <source>
        <dbReference type="Pfam" id="PF03457"/>
    </source>
</evidence>
<comment type="caution">
    <text evidence="4">The sequence shown here is derived from an EMBL/GenBank/DDBJ whole genome shotgun (WGS) entry which is preliminary data.</text>
</comment>
<feature type="domain" description="Helicase-associated" evidence="3">
    <location>
        <begin position="557"/>
        <end position="624"/>
    </location>
</feature>
<keyword evidence="5" id="KW-1185">Reference proteome</keyword>
<feature type="compositionally biased region" description="Basic residues" evidence="2">
    <location>
        <begin position="112"/>
        <end position="121"/>
    </location>
</feature>
<reference evidence="4" key="1">
    <citation type="journal article" date="2021" name="Sci. Rep.">
        <title>Diploid genomic architecture of Nitzschia inconspicua, an elite biomass production diatom.</title>
        <authorList>
            <person name="Oliver A."/>
            <person name="Podell S."/>
            <person name="Pinowska A."/>
            <person name="Traller J.C."/>
            <person name="Smith S.R."/>
            <person name="McClure R."/>
            <person name="Beliaev A."/>
            <person name="Bohutskyi P."/>
            <person name="Hill E.A."/>
            <person name="Rabines A."/>
            <person name="Zheng H."/>
            <person name="Allen L.Z."/>
            <person name="Kuo A."/>
            <person name="Grigoriev I.V."/>
            <person name="Allen A.E."/>
            <person name="Hazlebeck D."/>
            <person name="Allen E.E."/>
        </authorList>
    </citation>
    <scope>NUCLEOTIDE SEQUENCE</scope>
    <source>
        <strain evidence="4">Hildebrandi</strain>
    </source>
</reference>
<reference evidence="4" key="2">
    <citation type="submission" date="2021-04" db="EMBL/GenBank/DDBJ databases">
        <authorList>
            <person name="Podell S."/>
        </authorList>
    </citation>
    <scope>NUCLEOTIDE SEQUENCE</scope>
    <source>
        <strain evidence="4">Hildebrandi</strain>
    </source>
</reference>
<proteinExistence type="predicted"/>
<evidence type="ECO:0000256" key="1">
    <source>
        <dbReference type="SAM" id="Coils"/>
    </source>
</evidence>
<gene>
    <name evidence="4" type="ORF">IV203_025711</name>
</gene>